<dbReference type="Gene3D" id="1.10.10.60">
    <property type="entry name" value="Homeodomain-like"/>
    <property type="match status" value="1"/>
</dbReference>
<dbReference type="InterPro" id="IPR007889">
    <property type="entry name" value="HTH_Psq"/>
</dbReference>
<dbReference type="SUPFAM" id="SSF46689">
    <property type="entry name" value="Homeodomain-like"/>
    <property type="match status" value="1"/>
</dbReference>
<comment type="subcellular location">
    <subcellularLocation>
        <location evidence="1">Nucleus</location>
    </subcellularLocation>
</comment>
<evidence type="ECO:0000313" key="4">
    <source>
        <dbReference type="WBParaSite" id="ACRNAN_Path_969.g3726.t1"/>
    </source>
</evidence>
<dbReference type="InterPro" id="IPR009057">
    <property type="entry name" value="Homeodomain-like_sf"/>
</dbReference>
<dbReference type="GO" id="GO:0003677">
    <property type="term" value="F:DNA binding"/>
    <property type="evidence" value="ECO:0007669"/>
    <property type="project" value="InterPro"/>
</dbReference>
<reference evidence="4" key="1">
    <citation type="submission" date="2022-11" db="UniProtKB">
        <authorList>
            <consortium name="WormBaseParasite"/>
        </authorList>
    </citation>
    <scope>IDENTIFICATION</scope>
</reference>
<evidence type="ECO:0000313" key="3">
    <source>
        <dbReference type="Proteomes" id="UP000887540"/>
    </source>
</evidence>
<name>A0A914CEG7_9BILA</name>
<dbReference type="GO" id="GO:0005634">
    <property type="term" value="C:nucleus"/>
    <property type="evidence" value="ECO:0007669"/>
    <property type="project" value="UniProtKB-SubCell"/>
</dbReference>
<dbReference type="WBParaSite" id="ACRNAN_Path_969.g3726.t1">
    <property type="protein sequence ID" value="ACRNAN_Path_969.g3726.t1"/>
    <property type="gene ID" value="ACRNAN_Path_969.g3726"/>
</dbReference>
<dbReference type="Pfam" id="PF04218">
    <property type="entry name" value="CENP-B_N"/>
    <property type="match status" value="1"/>
</dbReference>
<feature type="domain" description="HTH psq-type" evidence="2">
    <location>
        <begin position="6"/>
        <end position="57"/>
    </location>
</feature>
<keyword evidence="3" id="KW-1185">Reference proteome</keyword>
<evidence type="ECO:0000256" key="1">
    <source>
        <dbReference type="ARBA" id="ARBA00004123"/>
    </source>
</evidence>
<proteinExistence type="predicted"/>
<sequence>MATPSKRKQQSISIETKRKIIDESEAGKSYGKLAREYELPWSTVQTIVENKAKILEAIDSGIEPKRARLTTAKNPELEASDEIQIDDVSDEDLASYWSILREHSEIPSDCELSDYLDVDNDVVTGNILTLEEIAQAASSSNVNEVVLDDDDDEDTEVTDQRFPTFSHLNNAYSMDSK</sequence>
<protein>
    <submittedName>
        <fullName evidence="4">HTH psq-type domain-containing protein</fullName>
    </submittedName>
</protein>
<accession>A0A914CEG7</accession>
<dbReference type="Proteomes" id="UP000887540">
    <property type="component" value="Unplaced"/>
</dbReference>
<organism evidence="3 4">
    <name type="scientific">Acrobeloides nanus</name>
    <dbReference type="NCBI Taxonomy" id="290746"/>
    <lineage>
        <taxon>Eukaryota</taxon>
        <taxon>Metazoa</taxon>
        <taxon>Ecdysozoa</taxon>
        <taxon>Nematoda</taxon>
        <taxon>Chromadorea</taxon>
        <taxon>Rhabditida</taxon>
        <taxon>Tylenchina</taxon>
        <taxon>Cephalobomorpha</taxon>
        <taxon>Cephaloboidea</taxon>
        <taxon>Cephalobidae</taxon>
        <taxon>Acrobeloides</taxon>
    </lineage>
</organism>
<evidence type="ECO:0000259" key="2">
    <source>
        <dbReference type="Pfam" id="PF04218"/>
    </source>
</evidence>
<dbReference type="AlphaFoldDB" id="A0A914CEG7"/>